<feature type="transmembrane region" description="Helical" evidence="1">
    <location>
        <begin position="6"/>
        <end position="23"/>
    </location>
</feature>
<dbReference type="OrthoDB" id="8601734at2"/>
<dbReference type="EMBL" id="CP018632">
    <property type="protein sequence ID" value="ASJ73066.1"/>
    <property type="molecule type" value="Genomic_DNA"/>
</dbReference>
<proteinExistence type="predicted"/>
<reference evidence="2 3" key="1">
    <citation type="submission" date="2016-12" db="EMBL/GenBank/DDBJ databases">
        <authorList>
            <person name="Song W.-J."/>
            <person name="Kurnit D.M."/>
        </authorList>
    </citation>
    <scope>NUCLEOTIDE SEQUENCE [LARGE SCALE GENOMIC DNA]</scope>
    <source>
        <strain evidence="2 3">IMCC3135</strain>
    </source>
</reference>
<keyword evidence="1" id="KW-0812">Transmembrane</keyword>
<dbReference type="KEGG" id="gai:IMCC3135_14905"/>
<evidence type="ECO:0000313" key="3">
    <source>
        <dbReference type="Proteomes" id="UP000250079"/>
    </source>
</evidence>
<dbReference type="Proteomes" id="UP000250079">
    <property type="component" value="Chromosome"/>
</dbReference>
<keyword evidence="1" id="KW-1133">Transmembrane helix</keyword>
<evidence type="ECO:0000256" key="1">
    <source>
        <dbReference type="SAM" id="Phobius"/>
    </source>
</evidence>
<accession>A0A2Z2NNS6</accession>
<feature type="transmembrane region" description="Helical" evidence="1">
    <location>
        <begin position="30"/>
        <end position="49"/>
    </location>
</feature>
<protein>
    <submittedName>
        <fullName evidence="2">Uncharacterized protein</fullName>
    </submittedName>
</protein>
<dbReference type="RefSeq" id="WP_088918314.1">
    <property type="nucleotide sequence ID" value="NZ_CP018632.1"/>
</dbReference>
<keyword evidence="1" id="KW-0472">Membrane</keyword>
<keyword evidence="3" id="KW-1185">Reference proteome</keyword>
<evidence type="ECO:0000313" key="2">
    <source>
        <dbReference type="EMBL" id="ASJ73066.1"/>
    </source>
</evidence>
<gene>
    <name evidence="2" type="ORF">IMCC3135_14905</name>
</gene>
<name>A0A2Z2NNS6_9GAMM</name>
<organism evidence="2 3">
    <name type="scientific">Granulosicoccus antarcticus IMCC3135</name>
    <dbReference type="NCBI Taxonomy" id="1192854"/>
    <lineage>
        <taxon>Bacteria</taxon>
        <taxon>Pseudomonadati</taxon>
        <taxon>Pseudomonadota</taxon>
        <taxon>Gammaproteobacteria</taxon>
        <taxon>Chromatiales</taxon>
        <taxon>Granulosicoccaceae</taxon>
        <taxon>Granulosicoccus</taxon>
    </lineage>
</organism>
<dbReference type="AlphaFoldDB" id="A0A2Z2NNS6"/>
<sequence length="173" mass="19743">MLVNLISAIAVSAIVFLLVWAYFRTVKKPMPRALLPILIGGTAISYGIYSEYSWESRTLQQMPASVEVVSTFEGRSVFSPWAYLIPRTDRMSLVDTNTIRRNPEHPDYLILDLLLMQRFSPVMQVRQLVDCQRSQRADLTNDPVFDSEGLPTDLQWETLPEDHRLLEVACATP</sequence>